<reference evidence="3" key="1">
    <citation type="journal article" date="2019" name="Gigascience">
        <title>De novo genome assembly of the endangered Acer yangbiense, a plant species with extremely small populations endemic to Yunnan Province, China.</title>
        <authorList>
            <person name="Yang J."/>
            <person name="Wariss H.M."/>
            <person name="Tao L."/>
            <person name="Zhang R."/>
            <person name="Yun Q."/>
            <person name="Hollingsworth P."/>
            <person name="Dao Z."/>
            <person name="Luo G."/>
            <person name="Guo H."/>
            <person name="Ma Y."/>
            <person name="Sun W."/>
        </authorList>
    </citation>
    <scope>NUCLEOTIDE SEQUENCE [LARGE SCALE GENOMIC DNA]</scope>
    <source>
        <strain evidence="3">cv. br00</strain>
    </source>
</reference>
<gene>
    <name evidence="2" type="ORF">DKX38_010250</name>
</gene>
<evidence type="ECO:0000313" key="3">
    <source>
        <dbReference type="Proteomes" id="UP000326939"/>
    </source>
</evidence>
<dbReference type="Pfam" id="PF23596">
    <property type="entry name" value="DUF7138"/>
    <property type="match status" value="1"/>
</dbReference>
<comment type="caution">
    <text evidence="2">The sequence shown here is derived from an EMBL/GenBank/DDBJ whole genome shotgun (WGS) entry which is preliminary data.</text>
</comment>
<evidence type="ECO:0000313" key="2">
    <source>
        <dbReference type="EMBL" id="KAB5552939.1"/>
    </source>
</evidence>
<dbReference type="Proteomes" id="UP000326939">
    <property type="component" value="Chromosome 6"/>
</dbReference>
<name>A0A5N5MD34_9ROSI</name>
<accession>A0A5N5MD34</accession>
<organism evidence="2 3">
    <name type="scientific">Salix brachista</name>
    <dbReference type="NCBI Taxonomy" id="2182728"/>
    <lineage>
        <taxon>Eukaryota</taxon>
        <taxon>Viridiplantae</taxon>
        <taxon>Streptophyta</taxon>
        <taxon>Embryophyta</taxon>
        <taxon>Tracheophyta</taxon>
        <taxon>Spermatophyta</taxon>
        <taxon>Magnoliopsida</taxon>
        <taxon>eudicotyledons</taxon>
        <taxon>Gunneridae</taxon>
        <taxon>Pentapetalae</taxon>
        <taxon>rosids</taxon>
        <taxon>fabids</taxon>
        <taxon>Malpighiales</taxon>
        <taxon>Salicaceae</taxon>
        <taxon>Saliceae</taxon>
        <taxon>Salix</taxon>
    </lineage>
</organism>
<proteinExistence type="predicted"/>
<dbReference type="PANTHER" id="PTHR36351:SF1">
    <property type="entry name" value="EMBRYO SAC DEVELOPMENT ARREST 12"/>
    <property type="match status" value="1"/>
</dbReference>
<sequence length="235" mass="26877">MMKEAASGESFPVVFFDGEHDTRIGDLVVLPTLDFKGLQLMISERIGISPHQFSIFLVNREKRGSRIPVTAKTDFSKIYLEKDWLFLVVLKRSRRERRIKGQEMINGNSVRLRFDPPPGKLMLLRRDNNSVAINGNGLSGLDSGRGEYERRVRDLQMEKERYLMSMDLGMDPGWGVEGLRLGETERRDRNVVCEECLRAKRTGMDPGFHWCVDDTVTFGFRSSVGPIARPIKRPS</sequence>
<dbReference type="InterPro" id="IPR055562">
    <property type="entry name" value="DUF7138"/>
</dbReference>
<keyword evidence="3" id="KW-1185">Reference proteome</keyword>
<dbReference type="EMBL" id="VDCV01000006">
    <property type="protein sequence ID" value="KAB5552939.1"/>
    <property type="molecule type" value="Genomic_DNA"/>
</dbReference>
<dbReference type="AlphaFoldDB" id="A0A5N5MD34"/>
<dbReference type="PANTHER" id="PTHR36351">
    <property type="entry name" value="EMBRYO SAC DEVELOPMENT ARREST 12"/>
    <property type="match status" value="1"/>
</dbReference>
<feature type="domain" description="DUF7138" evidence="1">
    <location>
        <begin position="9"/>
        <end position="88"/>
    </location>
</feature>
<protein>
    <recommendedName>
        <fullName evidence="1">DUF7138 domain-containing protein</fullName>
    </recommendedName>
</protein>
<evidence type="ECO:0000259" key="1">
    <source>
        <dbReference type="Pfam" id="PF23596"/>
    </source>
</evidence>